<protein>
    <recommendedName>
        <fullName evidence="6">3'-5' exonuclease domain-containing protein</fullName>
    </recommendedName>
</protein>
<dbReference type="EMBL" id="CAJNOH010000353">
    <property type="protein sequence ID" value="CAF1010867.1"/>
    <property type="molecule type" value="Genomic_DNA"/>
</dbReference>
<gene>
    <name evidence="3" type="ORF">JXQ802_LOCUS20079</name>
    <name evidence="2" type="ORF">PYM288_LOCUS15100</name>
</gene>
<dbReference type="Proteomes" id="UP000663854">
    <property type="component" value="Unassembled WGS sequence"/>
</dbReference>
<dbReference type="EMBL" id="CAJNOL010000566">
    <property type="protein sequence ID" value="CAF1118566.1"/>
    <property type="molecule type" value="Genomic_DNA"/>
</dbReference>
<feature type="region of interest" description="Disordered" evidence="1">
    <location>
        <begin position="469"/>
        <end position="489"/>
    </location>
</feature>
<proteinExistence type="predicted"/>
<accession>A0A814HKG9</accession>
<feature type="compositionally biased region" description="Low complexity" evidence="1">
    <location>
        <begin position="325"/>
        <end position="334"/>
    </location>
</feature>
<evidence type="ECO:0000256" key="1">
    <source>
        <dbReference type="SAM" id="MobiDB-lite"/>
    </source>
</evidence>
<evidence type="ECO:0000313" key="4">
    <source>
        <dbReference type="Proteomes" id="UP000663854"/>
    </source>
</evidence>
<comment type="caution">
    <text evidence="2">The sequence shown here is derived from an EMBL/GenBank/DDBJ whole genome shotgun (WGS) entry which is preliminary data.</text>
</comment>
<evidence type="ECO:0000313" key="5">
    <source>
        <dbReference type="Proteomes" id="UP000663870"/>
    </source>
</evidence>
<evidence type="ECO:0000313" key="2">
    <source>
        <dbReference type="EMBL" id="CAF1010867.1"/>
    </source>
</evidence>
<feature type="compositionally biased region" description="Acidic residues" evidence="1">
    <location>
        <begin position="336"/>
        <end position="348"/>
    </location>
</feature>
<evidence type="ECO:0008006" key="6">
    <source>
        <dbReference type="Google" id="ProtNLM"/>
    </source>
</evidence>
<feature type="region of interest" description="Disordered" evidence="1">
    <location>
        <begin position="325"/>
        <end position="354"/>
    </location>
</feature>
<organism evidence="2 4">
    <name type="scientific">Rotaria sordida</name>
    <dbReference type="NCBI Taxonomy" id="392033"/>
    <lineage>
        <taxon>Eukaryota</taxon>
        <taxon>Metazoa</taxon>
        <taxon>Spiralia</taxon>
        <taxon>Gnathifera</taxon>
        <taxon>Rotifera</taxon>
        <taxon>Eurotatoria</taxon>
        <taxon>Bdelloidea</taxon>
        <taxon>Philodinida</taxon>
        <taxon>Philodinidae</taxon>
        <taxon>Rotaria</taxon>
    </lineage>
</organism>
<sequence length="489" mass="57687">MLSEEEYQDAIWKFNNTPSTITGKPRQHLRAIFREKIHEHELASRYPPFEPLNYKPFYINCKTTEQTLIHLIETINDSDLFTLDAESICIPKKPNEPALIQLQIIQKNLFSYVIFVEVRHLPNMHERTFILIQELFVALFNSNKNIYIWGSIDELKKFLNFNLFSSSQIYLSNNINLQDEFKIFWKQHHPHKPKVSSTNDNILCICETCLGIQPNNPWSLKNAVAYQLNQWLDKRRSRSPFDIGLDPTLVHLNSKELAYRQTMTTYAANDCLSMHHLIINMKLIEQQEPANELSTEPDYDISMYSDSSDPNDLIVLPNENFKINQSSNLNQQNNPDVEEISSNDDEPEQPYQHININNSSHNEFQYERANISNEQKRKIHNRTCTLKQRKKLYKHEIIRRGIDRRFTITLVKKILRERSINFGALNISTSSLTNRTSLYIGIKNPTLLSKYERETRNLFSTDHYNEIHSQQRRSNSNIHYSHHHHQQHK</sequence>
<dbReference type="Proteomes" id="UP000663870">
    <property type="component" value="Unassembled WGS sequence"/>
</dbReference>
<name>A0A814HKG9_9BILA</name>
<feature type="compositionally biased region" description="Basic residues" evidence="1">
    <location>
        <begin position="480"/>
        <end position="489"/>
    </location>
</feature>
<keyword evidence="5" id="KW-1185">Reference proteome</keyword>
<evidence type="ECO:0000313" key="3">
    <source>
        <dbReference type="EMBL" id="CAF1118566.1"/>
    </source>
</evidence>
<dbReference type="AlphaFoldDB" id="A0A814HKG9"/>
<reference evidence="2" key="1">
    <citation type="submission" date="2021-02" db="EMBL/GenBank/DDBJ databases">
        <authorList>
            <person name="Nowell W R."/>
        </authorList>
    </citation>
    <scope>NUCLEOTIDE SEQUENCE</scope>
</reference>